<dbReference type="EnsemblFungi" id="PTTG_03688-t43_1">
    <property type="protein sequence ID" value="PTTG_03688-t43_1-p1"/>
    <property type="gene ID" value="PTTG_03688"/>
</dbReference>
<reference evidence="3" key="4">
    <citation type="submission" date="2025-05" db="UniProtKB">
        <authorList>
            <consortium name="EnsemblFungi"/>
        </authorList>
    </citation>
    <scope>IDENTIFICATION</scope>
    <source>
        <strain evidence="3">isolate 1-1 / race 1 (BBBD)</strain>
    </source>
</reference>
<name>A0A180GHJ0_PUCT1</name>
<dbReference type="Proteomes" id="UP000005240">
    <property type="component" value="Unassembled WGS sequence"/>
</dbReference>
<reference evidence="3 4" key="3">
    <citation type="journal article" date="2017" name="G3 (Bethesda)">
        <title>Comparative analysis highlights variable genome content of wheat rusts and divergence of the mating loci.</title>
        <authorList>
            <person name="Cuomo C.A."/>
            <person name="Bakkeren G."/>
            <person name="Khalil H.B."/>
            <person name="Panwar V."/>
            <person name="Joly D."/>
            <person name="Linning R."/>
            <person name="Sakthikumar S."/>
            <person name="Song X."/>
            <person name="Adiconis X."/>
            <person name="Fan L."/>
            <person name="Goldberg J.M."/>
            <person name="Levin J.Z."/>
            <person name="Young S."/>
            <person name="Zeng Q."/>
            <person name="Anikster Y."/>
            <person name="Bruce M."/>
            <person name="Wang M."/>
            <person name="Yin C."/>
            <person name="McCallum B."/>
            <person name="Szabo L.J."/>
            <person name="Hulbert S."/>
            <person name="Chen X."/>
            <person name="Fellers J.P."/>
        </authorList>
    </citation>
    <scope>NUCLEOTIDE SEQUENCE</scope>
    <source>
        <strain evidence="4">Isolate 1-1 / race 1 (BBBD)</strain>
        <strain evidence="3">isolate 1-1 / race 1 (BBBD)</strain>
    </source>
</reference>
<dbReference type="AlphaFoldDB" id="A0A180GHJ0"/>
<evidence type="ECO:0000313" key="3">
    <source>
        <dbReference type="EnsemblFungi" id="PTTG_03688-t43_1-p1"/>
    </source>
</evidence>
<sequence length="181" mass="19457">MSCSCATHRPWATAPVNNSPMNDIQHQTQLPILQSPVVGMLHSPVVSVLQSRFPAPWAVLADCSPEGIGWSHGKPHPAFDPPPPAHPKKPQQGWTAADQNLWTDSSGASAREPEQQKRVPPAGGAGAGVLINAHPSPGGTPTPMPFKKGVWDRTPANIWLHAQFYGTFTFAYKTTIADLCF</sequence>
<proteinExistence type="predicted"/>
<reference evidence="2" key="1">
    <citation type="submission" date="2009-11" db="EMBL/GenBank/DDBJ databases">
        <authorList>
            <consortium name="The Broad Institute Genome Sequencing Platform"/>
            <person name="Ward D."/>
            <person name="Feldgarden M."/>
            <person name="Earl A."/>
            <person name="Young S.K."/>
            <person name="Zeng Q."/>
            <person name="Koehrsen M."/>
            <person name="Alvarado L."/>
            <person name="Berlin A."/>
            <person name="Bochicchio J."/>
            <person name="Borenstein D."/>
            <person name="Chapman S.B."/>
            <person name="Chen Z."/>
            <person name="Engels R."/>
            <person name="Freedman E."/>
            <person name="Gellesch M."/>
            <person name="Goldberg J."/>
            <person name="Griggs A."/>
            <person name="Gujja S."/>
            <person name="Heilman E."/>
            <person name="Heiman D."/>
            <person name="Hepburn T."/>
            <person name="Howarth C."/>
            <person name="Jen D."/>
            <person name="Larson L."/>
            <person name="Lewis B."/>
            <person name="Mehta T."/>
            <person name="Park D."/>
            <person name="Pearson M."/>
            <person name="Roberts A."/>
            <person name="Saif S."/>
            <person name="Shea T."/>
            <person name="Shenoy N."/>
            <person name="Sisk P."/>
            <person name="Stolte C."/>
            <person name="Sykes S."/>
            <person name="Thomson T."/>
            <person name="Walk T."/>
            <person name="White J."/>
            <person name="Yandava C."/>
            <person name="Izard J."/>
            <person name="Baranova O.V."/>
            <person name="Blanton J.M."/>
            <person name="Tanner A.C."/>
            <person name="Dewhirst F.E."/>
            <person name="Haas B."/>
            <person name="Nusbaum C."/>
            <person name="Birren B."/>
        </authorList>
    </citation>
    <scope>NUCLEOTIDE SEQUENCE [LARGE SCALE GENOMIC DNA]</scope>
    <source>
        <strain evidence="2">1-1 BBBD Race 1</strain>
    </source>
</reference>
<evidence type="ECO:0000256" key="1">
    <source>
        <dbReference type="SAM" id="MobiDB-lite"/>
    </source>
</evidence>
<keyword evidence="4" id="KW-1185">Reference proteome</keyword>
<feature type="region of interest" description="Disordered" evidence="1">
    <location>
        <begin position="71"/>
        <end position="141"/>
    </location>
</feature>
<dbReference type="VEuPathDB" id="FungiDB:PTTG_03688"/>
<evidence type="ECO:0000313" key="4">
    <source>
        <dbReference type="Proteomes" id="UP000005240"/>
    </source>
</evidence>
<organism evidence="2">
    <name type="scientific">Puccinia triticina (isolate 1-1 / race 1 (BBBD))</name>
    <name type="common">Brown leaf rust fungus</name>
    <dbReference type="NCBI Taxonomy" id="630390"/>
    <lineage>
        <taxon>Eukaryota</taxon>
        <taxon>Fungi</taxon>
        <taxon>Dikarya</taxon>
        <taxon>Basidiomycota</taxon>
        <taxon>Pucciniomycotina</taxon>
        <taxon>Pucciniomycetes</taxon>
        <taxon>Pucciniales</taxon>
        <taxon>Pucciniaceae</taxon>
        <taxon>Puccinia</taxon>
    </lineage>
</organism>
<protein>
    <submittedName>
        <fullName evidence="2 3">Uncharacterized protein</fullName>
    </submittedName>
</protein>
<gene>
    <name evidence="2" type="ORF">PTTG_03688</name>
</gene>
<feature type="compositionally biased region" description="Polar residues" evidence="1">
    <location>
        <begin position="92"/>
        <end position="108"/>
    </location>
</feature>
<dbReference type="EMBL" id="ADAS02000068">
    <property type="protein sequence ID" value="OAV92145.1"/>
    <property type="molecule type" value="Genomic_DNA"/>
</dbReference>
<evidence type="ECO:0000313" key="2">
    <source>
        <dbReference type="EMBL" id="OAV92145.1"/>
    </source>
</evidence>
<reference evidence="2" key="2">
    <citation type="submission" date="2016-05" db="EMBL/GenBank/DDBJ databases">
        <title>Comparative analysis highlights variable genome content of wheat rusts and divergence of the mating loci.</title>
        <authorList>
            <person name="Cuomo C.A."/>
            <person name="Bakkeren G."/>
            <person name="Szabo L."/>
            <person name="Khalil H."/>
            <person name="Joly D."/>
            <person name="Goldberg J."/>
            <person name="Young S."/>
            <person name="Zeng Q."/>
            <person name="Fellers J."/>
        </authorList>
    </citation>
    <scope>NUCLEOTIDE SEQUENCE [LARGE SCALE GENOMIC DNA]</scope>
    <source>
        <strain evidence="2">1-1 BBBD Race 1</strain>
    </source>
</reference>
<accession>A0A180GHJ0</accession>